<evidence type="ECO:0000256" key="8">
    <source>
        <dbReference type="ARBA" id="ARBA00023049"/>
    </source>
</evidence>
<evidence type="ECO:0000313" key="15">
    <source>
        <dbReference type="EMBL" id="CUA82284.1"/>
    </source>
</evidence>
<dbReference type="PANTHER" id="PTHR43226">
    <property type="entry name" value="XAA-PRO AMINOPEPTIDASE 3"/>
    <property type="match status" value="1"/>
</dbReference>
<dbReference type="STRING" id="375574.GCA_001418035_00942"/>
<dbReference type="GO" id="GO:0070006">
    <property type="term" value="F:metalloaminopeptidase activity"/>
    <property type="evidence" value="ECO:0007669"/>
    <property type="project" value="InterPro"/>
</dbReference>
<evidence type="ECO:0000256" key="1">
    <source>
        <dbReference type="ARBA" id="ARBA00001424"/>
    </source>
</evidence>
<reference evidence="16" key="1">
    <citation type="submission" date="2015-08" db="EMBL/GenBank/DDBJ databases">
        <authorList>
            <person name="Varghese N."/>
        </authorList>
    </citation>
    <scope>NUCLEOTIDE SEQUENCE [LARGE SCALE GENOMIC DNA]</scope>
    <source>
        <strain evidence="16">DSM 17901</strain>
    </source>
</reference>
<dbReference type="InterPro" id="IPR036005">
    <property type="entry name" value="Creatinase/aminopeptidase-like"/>
</dbReference>
<dbReference type="RefSeq" id="WP_055433562.1">
    <property type="nucleotide sequence ID" value="NZ_CYHA01000002.1"/>
</dbReference>
<comment type="cofactor">
    <cofactor evidence="2">
        <name>Mn(2+)</name>
        <dbReference type="ChEBI" id="CHEBI:29035"/>
    </cofactor>
</comment>
<dbReference type="NCBIfam" id="NF008131">
    <property type="entry name" value="PRK10879.1"/>
    <property type="match status" value="1"/>
</dbReference>
<evidence type="ECO:0000256" key="5">
    <source>
        <dbReference type="ARBA" id="ARBA00022670"/>
    </source>
</evidence>
<dbReference type="InterPro" id="IPR000994">
    <property type="entry name" value="Pept_M24"/>
</dbReference>
<organism evidence="15 16">
    <name type="scientific">Gulbenkiania indica</name>
    <dbReference type="NCBI Taxonomy" id="375574"/>
    <lineage>
        <taxon>Bacteria</taxon>
        <taxon>Pseudomonadati</taxon>
        <taxon>Pseudomonadota</taxon>
        <taxon>Betaproteobacteria</taxon>
        <taxon>Neisseriales</taxon>
        <taxon>Chromobacteriaceae</taxon>
        <taxon>Gulbenkiania</taxon>
    </lineage>
</organism>
<dbReference type="SMART" id="SM01011">
    <property type="entry name" value="AMP_N"/>
    <property type="match status" value="1"/>
</dbReference>
<evidence type="ECO:0000256" key="3">
    <source>
        <dbReference type="ARBA" id="ARBA00008766"/>
    </source>
</evidence>
<dbReference type="Pfam" id="PF05195">
    <property type="entry name" value="AMP_N"/>
    <property type="match status" value="1"/>
</dbReference>
<dbReference type="SUPFAM" id="SSF55920">
    <property type="entry name" value="Creatinase/aminopeptidase"/>
    <property type="match status" value="1"/>
</dbReference>
<dbReference type="FunFam" id="3.90.230.10:FF:000002">
    <property type="entry name" value="Xaa-Pro aminopeptidase 3"/>
    <property type="match status" value="1"/>
</dbReference>
<evidence type="ECO:0000256" key="12">
    <source>
        <dbReference type="ARBA" id="ARBA00081411"/>
    </source>
</evidence>
<dbReference type="CDD" id="cd01087">
    <property type="entry name" value="Prolidase"/>
    <property type="match status" value="1"/>
</dbReference>
<keyword evidence="5" id="KW-0645">Protease</keyword>
<evidence type="ECO:0000256" key="2">
    <source>
        <dbReference type="ARBA" id="ARBA00001936"/>
    </source>
</evidence>
<evidence type="ECO:0000256" key="10">
    <source>
        <dbReference type="ARBA" id="ARBA00069363"/>
    </source>
</evidence>
<keyword evidence="9" id="KW-0464">Manganese</keyword>
<evidence type="ECO:0000256" key="13">
    <source>
        <dbReference type="RuleBase" id="RU000590"/>
    </source>
</evidence>
<dbReference type="PANTHER" id="PTHR43226:SF4">
    <property type="entry name" value="XAA-PRO AMINOPEPTIDASE 3"/>
    <property type="match status" value="1"/>
</dbReference>
<keyword evidence="8" id="KW-0482">Metalloprotease</keyword>
<dbReference type="InterPro" id="IPR029149">
    <property type="entry name" value="Creatin/AminoP/Spt16_N"/>
</dbReference>
<protein>
    <recommendedName>
        <fullName evidence="10">Xaa-Pro aminopeptidase</fullName>
        <ecNumber evidence="4">3.4.11.9</ecNumber>
    </recommendedName>
    <alternativeName>
        <fullName evidence="11">Aminopeptidase P II</fullName>
    </alternativeName>
    <alternativeName>
        <fullName evidence="12">X-Pro aminopeptidase</fullName>
    </alternativeName>
</protein>
<gene>
    <name evidence="15" type="ORF">Ga0061063_1149</name>
</gene>
<evidence type="ECO:0000256" key="6">
    <source>
        <dbReference type="ARBA" id="ARBA00022723"/>
    </source>
</evidence>
<dbReference type="PROSITE" id="PS00491">
    <property type="entry name" value="PROLINE_PEPTIDASE"/>
    <property type="match status" value="1"/>
</dbReference>
<dbReference type="AlphaFoldDB" id="A0A0K6GUR4"/>
<accession>A0A0K6GUR4</accession>
<dbReference type="GO" id="GO:0030145">
    <property type="term" value="F:manganese ion binding"/>
    <property type="evidence" value="ECO:0007669"/>
    <property type="project" value="InterPro"/>
</dbReference>
<feature type="domain" description="Aminopeptidase P N-terminal" evidence="14">
    <location>
        <begin position="1"/>
        <end position="131"/>
    </location>
</feature>
<dbReference type="EC" id="3.4.11.9" evidence="4"/>
<dbReference type="InterPro" id="IPR001131">
    <property type="entry name" value="Peptidase_M24B_aminopep-P_CS"/>
</dbReference>
<dbReference type="OrthoDB" id="9806388at2"/>
<comment type="similarity">
    <text evidence="3 13">Belongs to the peptidase M24B family.</text>
</comment>
<keyword evidence="15" id="KW-0031">Aminopeptidase</keyword>
<keyword evidence="16" id="KW-1185">Reference proteome</keyword>
<dbReference type="Gene3D" id="3.40.350.10">
    <property type="entry name" value="Creatinase/prolidase N-terminal domain"/>
    <property type="match status" value="1"/>
</dbReference>
<evidence type="ECO:0000313" key="16">
    <source>
        <dbReference type="Proteomes" id="UP000243535"/>
    </source>
</evidence>
<keyword evidence="7" id="KW-0378">Hydrolase</keyword>
<dbReference type="Proteomes" id="UP000243535">
    <property type="component" value="Unassembled WGS sequence"/>
</dbReference>
<evidence type="ECO:0000259" key="14">
    <source>
        <dbReference type="SMART" id="SM01011"/>
    </source>
</evidence>
<dbReference type="GO" id="GO:0006508">
    <property type="term" value="P:proteolysis"/>
    <property type="evidence" value="ECO:0007669"/>
    <property type="project" value="UniProtKB-KW"/>
</dbReference>
<name>A0A0K6GUR4_9NEIS</name>
<evidence type="ECO:0000256" key="9">
    <source>
        <dbReference type="ARBA" id="ARBA00023211"/>
    </source>
</evidence>
<dbReference type="InterPro" id="IPR007865">
    <property type="entry name" value="Aminopep_P_N"/>
</dbReference>
<dbReference type="EMBL" id="CYHA01000002">
    <property type="protein sequence ID" value="CUA82284.1"/>
    <property type="molecule type" value="Genomic_DNA"/>
</dbReference>
<proteinExistence type="inferred from homology"/>
<evidence type="ECO:0000256" key="7">
    <source>
        <dbReference type="ARBA" id="ARBA00022801"/>
    </source>
</evidence>
<dbReference type="SUPFAM" id="SSF53092">
    <property type="entry name" value="Creatinase/prolidase N-terminal domain"/>
    <property type="match status" value="1"/>
</dbReference>
<dbReference type="InterPro" id="IPR052433">
    <property type="entry name" value="X-Pro_dipept-like"/>
</dbReference>
<comment type="catalytic activity">
    <reaction evidence="1">
        <text>Release of any N-terminal amino acid, including proline, that is linked to proline, even from a dipeptide or tripeptide.</text>
        <dbReference type="EC" id="3.4.11.9"/>
    </reaction>
</comment>
<dbReference type="Pfam" id="PF00557">
    <property type="entry name" value="Peptidase_M24"/>
    <property type="match status" value="1"/>
</dbReference>
<keyword evidence="6 13" id="KW-0479">Metal-binding</keyword>
<sequence length="431" mass="47819">MHQNHTGRRQALMALMKEGIAVLATAPEAIRNADTHYPYRADSHFYYLTGFTEPEAVLVLDATAGKSILFCREKNLDREIWDGFRFGPEGAREMFGFDEAYPVSELDSRLPDLLANASKLWWPVGRSQSFDRRVAGWLDAVRARYRTGEEAPADFGDLLMLVDAMRVVKDDGEIGLLRRAGQISAEAHVRAMKACRPGMYEYEIEAEILHTFVRHGARSPSYESIVAGGANACTLHYVGNNSRLNDGDLLLIDAGCELNGYAGDITRTFPVSGRFSAAQRDVYEVVLAAELAAIDKVRPGARWNEPGDAALRVLTQGMLDLGLLQGSVDGVIESGAYRQFYMHSIGHFIGLDVHDVGRRKEAGEWIAYRPGMCTTIEPGLYIRPAEGVPEVFHNIGIRIEDDVLVTETGHEIYTEAVPKRIDEIEALMQQA</sequence>
<dbReference type="GO" id="GO:0005829">
    <property type="term" value="C:cytosol"/>
    <property type="evidence" value="ECO:0007669"/>
    <property type="project" value="TreeGrafter"/>
</dbReference>
<evidence type="ECO:0000256" key="11">
    <source>
        <dbReference type="ARBA" id="ARBA00075356"/>
    </source>
</evidence>
<evidence type="ECO:0000256" key="4">
    <source>
        <dbReference type="ARBA" id="ARBA00012574"/>
    </source>
</evidence>
<dbReference type="Gene3D" id="3.90.230.10">
    <property type="entry name" value="Creatinase/methionine aminopeptidase superfamily"/>
    <property type="match status" value="1"/>
</dbReference>